<evidence type="ECO:0000313" key="1">
    <source>
        <dbReference type="EMBL" id="CAH3132013.1"/>
    </source>
</evidence>
<comment type="caution">
    <text evidence="1">The sequence shown here is derived from an EMBL/GenBank/DDBJ whole genome shotgun (WGS) entry which is preliminary data.</text>
</comment>
<accession>A0ABN8P359</accession>
<proteinExistence type="predicted"/>
<dbReference type="Proteomes" id="UP001159405">
    <property type="component" value="Unassembled WGS sequence"/>
</dbReference>
<evidence type="ECO:0000313" key="2">
    <source>
        <dbReference type="Proteomes" id="UP001159405"/>
    </source>
</evidence>
<keyword evidence="2" id="KW-1185">Reference proteome</keyword>
<dbReference type="EMBL" id="CALNXK010000050">
    <property type="protein sequence ID" value="CAH3132013.1"/>
    <property type="molecule type" value="Genomic_DNA"/>
</dbReference>
<name>A0ABN8P359_9CNID</name>
<organism evidence="1 2">
    <name type="scientific">Porites lobata</name>
    <dbReference type="NCBI Taxonomy" id="104759"/>
    <lineage>
        <taxon>Eukaryota</taxon>
        <taxon>Metazoa</taxon>
        <taxon>Cnidaria</taxon>
        <taxon>Anthozoa</taxon>
        <taxon>Hexacorallia</taxon>
        <taxon>Scleractinia</taxon>
        <taxon>Fungiina</taxon>
        <taxon>Poritidae</taxon>
        <taxon>Porites</taxon>
    </lineage>
</organism>
<gene>
    <name evidence="1" type="ORF">PLOB_00036380</name>
</gene>
<sequence length="221" mass="24979">MQDNFFKLLENIQASVSRIEERLITSSDVSNLERHLEVLDREIRFLNAIIPECETSAKGSAEPEGGNKDLSTIDYNTLNVLHEESQTTKTQEAAPQEVSEQLISTCVTPTRVKTIQRVLTQQDAKRHLCALRLLTHFFIKEELAESNTDGSHDKRGLDSGKLNSRKILVFSKFPASNSEEKAKAWRVIKGKINSQVSSCPQIFKDARFYSTFIIISLMCAF</sequence>
<reference evidence="1 2" key="1">
    <citation type="submission" date="2022-05" db="EMBL/GenBank/DDBJ databases">
        <authorList>
            <consortium name="Genoscope - CEA"/>
            <person name="William W."/>
        </authorList>
    </citation>
    <scope>NUCLEOTIDE SEQUENCE [LARGE SCALE GENOMIC DNA]</scope>
</reference>
<protein>
    <submittedName>
        <fullName evidence="1">Uncharacterized protein</fullName>
    </submittedName>
</protein>